<name>A0A9D1CYB3_9FIRM</name>
<dbReference type="InterPro" id="IPR036078">
    <property type="entry name" value="Spo11/TopoVI_A_sf"/>
</dbReference>
<accession>A0A9D1CYB3</accession>
<dbReference type="GO" id="GO:0005694">
    <property type="term" value="C:chromosome"/>
    <property type="evidence" value="ECO:0007669"/>
    <property type="project" value="InterPro"/>
</dbReference>
<gene>
    <name evidence="3" type="ORF">IAB27_02270</name>
</gene>
<comment type="caution">
    <text evidence="3">The sequence shown here is derived from an EMBL/GenBank/DDBJ whole genome shotgun (WGS) entry which is preliminary data.</text>
</comment>
<reference evidence="3" key="1">
    <citation type="submission" date="2020-10" db="EMBL/GenBank/DDBJ databases">
        <authorList>
            <person name="Gilroy R."/>
        </authorList>
    </citation>
    <scope>NUCLEOTIDE SEQUENCE</scope>
    <source>
        <strain evidence="3">CHK147-3167</strain>
    </source>
</reference>
<dbReference type="Pfam" id="PF09664">
    <property type="entry name" value="DUF2399"/>
    <property type="match status" value="1"/>
</dbReference>
<organism evidence="3 4">
    <name type="scientific">Candidatus Coprosoma intestinipullorum</name>
    <dbReference type="NCBI Taxonomy" id="2840752"/>
    <lineage>
        <taxon>Bacteria</taxon>
        <taxon>Bacillati</taxon>
        <taxon>Bacillota</taxon>
        <taxon>Bacillota incertae sedis</taxon>
        <taxon>Candidatus Coprosoma</taxon>
    </lineage>
</organism>
<feature type="domain" description="DUF2399" evidence="1">
    <location>
        <begin position="255"/>
        <end position="399"/>
    </location>
</feature>
<dbReference type="Proteomes" id="UP000886786">
    <property type="component" value="Unassembled WGS sequence"/>
</dbReference>
<dbReference type="CDD" id="cd00188">
    <property type="entry name" value="TOPRIM"/>
    <property type="match status" value="1"/>
</dbReference>
<evidence type="ECO:0000259" key="2">
    <source>
        <dbReference type="Pfam" id="PF11796"/>
    </source>
</evidence>
<evidence type="ECO:0000313" key="3">
    <source>
        <dbReference type="EMBL" id="HIQ90439.1"/>
    </source>
</evidence>
<reference evidence="3" key="2">
    <citation type="journal article" date="2021" name="PeerJ">
        <title>Extensive microbial diversity within the chicken gut microbiome revealed by metagenomics and culture.</title>
        <authorList>
            <person name="Gilroy R."/>
            <person name="Ravi A."/>
            <person name="Getino M."/>
            <person name="Pursley I."/>
            <person name="Horton D.L."/>
            <person name="Alikhan N.F."/>
            <person name="Baker D."/>
            <person name="Gharbi K."/>
            <person name="Hall N."/>
            <person name="Watson M."/>
            <person name="Adriaenssens E.M."/>
            <person name="Foster-Nyarko E."/>
            <person name="Jarju S."/>
            <person name="Secka A."/>
            <person name="Antonio M."/>
            <person name="Oren A."/>
            <person name="Chaudhuri R.R."/>
            <person name="La Ragione R."/>
            <person name="Hildebrand F."/>
            <person name="Pallen M.J."/>
        </authorList>
    </citation>
    <scope>NUCLEOTIDE SEQUENCE</scope>
    <source>
        <strain evidence="3">CHK147-3167</strain>
    </source>
</reference>
<feature type="domain" description="Conserved hypothetical protein CHP02679 N terminus" evidence="2">
    <location>
        <begin position="30"/>
        <end position="238"/>
    </location>
</feature>
<dbReference type="EMBL" id="DVFV01000042">
    <property type="protein sequence ID" value="HIQ90439.1"/>
    <property type="molecule type" value="Genomic_DNA"/>
</dbReference>
<dbReference type="SUPFAM" id="SSF56726">
    <property type="entry name" value="DNA topoisomerase IV, alpha subunit"/>
    <property type="match status" value="1"/>
</dbReference>
<dbReference type="AlphaFoldDB" id="A0A9D1CYB3"/>
<dbReference type="InterPro" id="IPR024465">
    <property type="entry name" value="DUF2399"/>
</dbReference>
<proteinExistence type="predicted"/>
<dbReference type="GO" id="GO:0003677">
    <property type="term" value="F:DNA binding"/>
    <property type="evidence" value="ECO:0007669"/>
    <property type="project" value="InterPro"/>
</dbReference>
<evidence type="ECO:0000313" key="4">
    <source>
        <dbReference type="Proteomes" id="UP000886786"/>
    </source>
</evidence>
<dbReference type="InterPro" id="IPR024466">
    <property type="entry name" value="CHP02679_N"/>
</dbReference>
<protein>
    <submittedName>
        <fullName evidence="3">DUF2399 domain-containing protein</fullName>
    </submittedName>
</protein>
<sequence length="410" mass="48284">MLHEYFQSHKGFARLFNLLKQKYISLNRFSGTVTLKDVTKEESIDLSNFFGKMVKEGTDFRTSFSKIEKKLKETKYANFTWEELFNNYFEEKIITKKDLKQKFNVEEDKFYQNVLSNTPVNLKEWFKNILKDKNIHQTFVKNYKQNKSKFYEELLNVLKIINFTLKKEPISLVMLASYSLNPHFLDFGTKTSNLYFKLLSNLTNKEEPKTSGEKIKFLSLFNIYIDTISNYVTIYNLESDSPLINNFTKEKEPLNLSLSNLSKITKIDTKLKKVFVFENPSILPYLKKYDIPIVIGSGNPNYAFYKVIEKLVESKNEIYYNGDLDPEGLIIASNIYQNFPQTNFFGYNKADYQTSKSKNKISESRLKKLDNINIPNLQEIKELLKKEKYAAYEEKNIQNIEKFIKQNLGK</sequence>
<evidence type="ECO:0000259" key="1">
    <source>
        <dbReference type="Pfam" id="PF09664"/>
    </source>
</evidence>
<dbReference type="Pfam" id="PF11796">
    <property type="entry name" value="DUF3323"/>
    <property type="match status" value="1"/>
</dbReference>